<comment type="subcellular location">
    <subcellularLocation>
        <location evidence="1">Host nucleus</location>
    </subcellularLocation>
    <subcellularLocation>
        <location evidence="2">Secreted</location>
    </subcellularLocation>
</comment>
<dbReference type="Proteomes" id="UP000835243">
    <property type="component" value="Chromosome"/>
</dbReference>
<dbReference type="Pfam" id="PF03377">
    <property type="entry name" value="TAL_effector"/>
    <property type="match status" value="2"/>
</dbReference>
<evidence type="ECO:0000256" key="3">
    <source>
        <dbReference type="ARBA" id="ARBA00022525"/>
    </source>
</evidence>
<keyword evidence="3" id="KW-0964">Secreted</keyword>
<protein>
    <submittedName>
        <fullName evidence="6">Avirulence protein AvrBs3</fullName>
    </submittedName>
</protein>
<gene>
    <name evidence="6" type="primary">avrBs3_3</name>
    <name evidence="6" type="ORF">CFBP1159_17740</name>
</gene>
<dbReference type="GO" id="GO:0005576">
    <property type="term" value="C:extracellular region"/>
    <property type="evidence" value="ECO:0007669"/>
    <property type="project" value="UniProtKB-SubCell"/>
</dbReference>
<name>A0A8D6UZA4_9XANT</name>
<dbReference type="EMBL" id="HG992341">
    <property type="protein sequence ID" value="CAE6754955.1"/>
    <property type="molecule type" value="Genomic_DNA"/>
</dbReference>
<evidence type="ECO:0000256" key="1">
    <source>
        <dbReference type="ARBA" id="ARBA00004147"/>
    </source>
</evidence>
<dbReference type="Gene3D" id="6.10.140.500">
    <property type="match status" value="1"/>
</dbReference>
<accession>A0A8D6UZA4</accession>
<evidence type="ECO:0000256" key="2">
    <source>
        <dbReference type="ARBA" id="ARBA00004613"/>
    </source>
</evidence>
<dbReference type="InterPro" id="IPR005042">
    <property type="entry name" value="TAL_effector_rpt"/>
</dbReference>
<dbReference type="GO" id="GO:0042025">
    <property type="term" value="C:host cell nucleus"/>
    <property type="evidence" value="ECO:0007669"/>
    <property type="project" value="UniProtKB-SubCell"/>
</dbReference>
<organism evidence="6">
    <name type="scientific">Xanthomonas arboricola pv. corylina</name>
    <dbReference type="NCBI Taxonomy" id="487821"/>
    <lineage>
        <taxon>Bacteria</taxon>
        <taxon>Pseudomonadati</taxon>
        <taxon>Pseudomonadota</taxon>
        <taxon>Gammaproteobacteria</taxon>
        <taxon>Lysobacterales</taxon>
        <taxon>Lysobacteraceae</taxon>
        <taxon>Xanthomonas</taxon>
    </lineage>
</organism>
<reference evidence="6" key="1">
    <citation type="submission" date="2021-02" db="EMBL/GenBank/DDBJ databases">
        <authorList>
            <person name="Pothier F. J."/>
        </authorList>
    </citation>
    <scope>NUCLEOTIDE SEQUENCE</scope>
    <source>
        <strain evidence="6">CFBP 1159</strain>
    </source>
</reference>
<keyword evidence="5" id="KW-0677">Repeat</keyword>
<evidence type="ECO:0000313" key="6">
    <source>
        <dbReference type="EMBL" id="CAE6754971.1"/>
    </source>
</evidence>
<evidence type="ECO:0000256" key="4">
    <source>
        <dbReference type="ARBA" id="ARBA00022562"/>
    </source>
</evidence>
<proteinExistence type="predicted"/>
<keyword evidence="4" id="KW-1048">Host nucleus</keyword>
<evidence type="ECO:0000256" key="5">
    <source>
        <dbReference type="ARBA" id="ARBA00022737"/>
    </source>
</evidence>
<dbReference type="AlphaFoldDB" id="A0A8D6UZA4"/>
<sequence>MAIASNIGGKQALETVQRLLPVLCQAPHDLTPEQVVAIASNGGGKQALETVQRLLPVLCQAPMT</sequence>
<dbReference type="EMBL" id="HG992341">
    <property type="protein sequence ID" value="CAE6754971.1"/>
    <property type="molecule type" value="Genomic_DNA"/>
</dbReference>